<evidence type="ECO:0000256" key="5">
    <source>
        <dbReference type="ARBA" id="ARBA00023157"/>
    </source>
</evidence>
<keyword evidence="5 7" id="KW-1015">Disulfide bond</keyword>
<organism evidence="8 9">
    <name type="scientific">Mycena chlorophos</name>
    <name type="common">Agaric fungus</name>
    <name type="synonym">Agaricus chlorophos</name>
    <dbReference type="NCBI Taxonomy" id="658473"/>
    <lineage>
        <taxon>Eukaryota</taxon>
        <taxon>Fungi</taxon>
        <taxon>Dikarya</taxon>
        <taxon>Basidiomycota</taxon>
        <taxon>Agaricomycotina</taxon>
        <taxon>Agaricomycetes</taxon>
        <taxon>Agaricomycetidae</taxon>
        <taxon>Agaricales</taxon>
        <taxon>Marasmiineae</taxon>
        <taxon>Mycenaceae</taxon>
        <taxon>Mycena</taxon>
    </lineage>
</organism>
<gene>
    <name evidence="8" type="ORF">HMN09_01301900</name>
</gene>
<dbReference type="SMART" id="SM00075">
    <property type="entry name" value="HYDRO"/>
    <property type="match status" value="1"/>
</dbReference>
<dbReference type="Proteomes" id="UP000613580">
    <property type="component" value="Unassembled WGS sequence"/>
</dbReference>
<dbReference type="EMBL" id="JACAZE010000026">
    <property type="protein sequence ID" value="KAF7290437.1"/>
    <property type="molecule type" value="Genomic_DNA"/>
</dbReference>
<evidence type="ECO:0000256" key="1">
    <source>
        <dbReference type="ARBA" id="ARBA00004191"/>
    </source>
</evidence>
<evidence type="ECO:0000313" key="8">
    <source>
        <dbReference type="EMBL" id="KAF7290437.1"/>
    </source>
</evidence>
<protein>
    <recommendedName>
        <fullName evidence="7">Hydrophobin</fullName>
    </recommendedName>
</protein>
<accession>A0A8H6S101</accession>
<dbReference type="AlphaFoldDB" id="A0A8H6S101"/>
<proteinExistence type="inferred from homology"/>
<keyword evidence="9" id="KW-1185">Reference proteome</keyword>
<dbReference type="OrthoDB" id="4225815at2759"/>
<evidence type="ECO:0000313" key="9">
    <source>
        <dbReference type="Proteomes" id="UP000613580"/>
    </source>
</evidence>
<comment type="subcellular location">
    <subcellularLocation>
        <location evidence="1 7">Secreted</location>
        <location evidence="1 7">Cell wall</location>
    </subcellularLocation>
</comment>
<keyword evidence="4 7" id="KW-0964">Secreted</keyword>
<keyword evidence="7" id="KW-0732">Signal</keyword>
<comment type="subunit">
    <text evidence="6">Self-assembles to form functional amyloid fibrils called rodlets. Self-assembly into fibrillar rodlets occurs spontaneously at hydrophobic:hydrophilic interfaces and the rodlets further associate laterally to form amphipathic monolayers.</text>
</comment>
<dbReference type="Pfam" id="PF01185">
    <property type="entry name" value="Hydrophobin"/>
    <property type="match status" value="1"/>
</dbReference>
<evidence type="ECO:0000256" key="3">
    <source>
        <dbReference type="ARBA" id="ARBA00022512"/>
    </source>
</evidence>
<evidence type="ECO:0000256" key="6">
    <source>
        <dbReference type="ARBA" id="ARBA00093546"/>
    </source>
</evidence>
<name>A0A8H6S101_MYCCL</name>
<dbReference type="CDD" id="cd23507">
    <property type="entry name" value="hydrophobin_I"/>
    <property type="match status" value="1"/>
</dbReference>
<evidence type="ECO:0000256" key="2">
    <source>
        <dbReference type="ARBA" id="ARBA00010446"/>
    </source>
</evidence>
<comment type="similarity">
    <text evidence="2 7">Belongs to the fungal hydrophobin family.</text>
</comment>
<dbReference type="InterPro" id="IPR001338">
    <property type="entry name" value="Class_I_Hydrophobin"/>
</dbReference>
<comment type="caution">
    <text evidence="8">The sequence shown here is derived from an EMBL/GenBank/DDBJ whole genome shotgun (WGS) entry which is preliminary data.</text>
</comment>
<keyword evidence="3 7" id="KW-0134">Cell wall</keyword>
<reference evidence="8" key="1">
    <citation type="submission" date="2020-05" db="EMBL/GenBank/DDBJ databases">
        <title>Mycena genomes resolve the evolution of fungal bioluminescence.</title>
        <authorList>
            <person name="Tsai I.J."/>
        </authorList>
    </citation>
    <scope>NUCLEOTIDE SEQUENCE</scope>
    <source>
        <strain evidence="8">110903Hualien_Pintung</strain>
    </source>
</reference>
<dbReference type="GO" id="GO:0005199">
    <property type="term" value="F:structural constituent of cell wall"/>
    <property type="evidence" value="ECO:0007669"/>
    <property type="project" value="InterPro"/>
</dbReference>
<dbReference type="GO" id="GO:0009277">
    <property type="term" value="C:fungal-type cell wall"/>
    <property type="evidence" value="ECO:0007669"/>
    <property type="project" value="InterPro"/>
</dbReference>
<evidence type="ECO:0000256" key="4">
    <source>
        <dbReference type="ARBA" id="ARBA00022525"/>
    </source>
</evidence>
<sequence>MTRTAPLSSRSTLLRGASPSLSQRLDALAHPNVKSFCKMTRCAERCRHRVFARDKSNVTHLDSSLEPTTSSSTQLPTKPTMFFKLFAVFAVSAVAVALPGGTTPPVTSPTSNQCCSSIVPSTSGAASAVAALVGIDLTGLDVPIGLSCSPITVVGNNCGGTTVVCDAPEAEWHDLIAINCLPITL</sequence>
<evidence type="ECO:0000256" key="7">
    <source>
        <dbReference type="RuleBase" id="RU365009"/>
    </source>
</evidence>